<name>A0A412XW75_9BACE</name>
<dbReference type="AlphaFoldDB" id="A0A412XW75"/>
<dbReference type="SUPFAM" id="SSF51215">
    <property type="entry name" value="Regulatory protein AraC"/>
    <property type="match status" value="1"/>
</dbReference>
<dbReference type="RefSeq" id="WP_118421934.1">
    <property type="nucleotide sequence ID" value="NZ_QRZF01000018.1"/>
</dbReference>
<dbReference type="Gene3D" id="1.10.10.60">
    <property type="entry name" value="Homeodomain-like"/>
    <property type="match status" value="1"/>
</dbReference>
<sequence length="306" mass="35157">MTSSIRIKNICELPIISGSRNDTRKKISCITIGQREAEEQFSSDIHLDAFIVLLVLSGKGHTVINYKTYDIQADTLLLLSSAHLFHFGECSDDFQCQCLFVSKAFTDEMDSTDMIYRRTKYGVRLYNEPVVPLEHSHAGLLAERLISINKNIDRTEHFYHKEVILNRLFAFYLDLSDILERTNLPHTNGCLTRYESIIKSFIELLATHYRKEHKVDFYAAQLNLSAHHLTQIVKLVTGQSVSDFIFEMLFSEARNLLTHSKLSVQEIAATLNFSDQSSFGKFFKRKAGISPVDFRKDALFVEERTE</sequence>
<dbReference type="Pfam" id="PF12833">
    <property type="entry name" value="HTH_18"/>
    <property type="match status" value="1"/>
</dbReference>
<reference evidence="5 6" key="1">
    <citation type="submission" date="2018-08" db="EMBL/GenBank/DDBJ databases">
        <title>A genome reference for cultivated species of the human gut microbiota.</title>
        <authorList>
            <person name="Zou Y."/>
            <person name="Xue W."/>
            <person name="Luo G."/>
        </authorList>
    </citation>
    <scope>NUCLEOTIDE SEQUENCE [LARGE SCALE GENOMIC DNA]</scope>
    <source>
        <strain evidence="5 6">AF14-32</strain>
    </source>
</reference>
<proteinExistence type="predicted"/>
<evidence type="ECO:0000256" key="2">
    <source>
        <dbReference type="ARBA" id="ARBA00023125"/>
    </source>
</evidence>
<dbReference type="InterPro" id="IPR037923">
    <property type="entry name" value="HTH-like"/>
</dbReference>
<comment type="caution">
    <text evidence="5">The sequence shown here is derived from an EMBL/GenBank/DDBJ whole genome shotgun (WGS) entry which is preliminary data.</text>
</comment>
<keyword evidence="1" id="KW-0805">Transcription regulation</keyword>
<dbReference type="GO" id="GO:0003700">
    <property type="term" value="F:DNA-binding transcription factor activity"/>
    <property type="evidence" value="ECO:0007669"/>
    <property type="project" value="InterPro"/>
</dbReference>
<evidence type="ECO:0000313" key="5">
    <source>
        <dbReference type="EMBL" id="RGV49513.1"/>
    </source>
</evidence>
<evidence type="ECO:0000259" key="4">
    <source>
        <dbReference type="PROSITE" id="PS01124"/>
    </source>
</evidence>
<evidence type="ECO:0000313" key="6">
    <source>
        <dbReference type="Proteomes" id="UP000283850"/>
    </source>
</evidence>
<accession>A0A412XW75</accession>
<feature type="domain" description="HTH araC/xylS-type" evidence="4">
    <location>
        <begin position="199"/>
        <end position="297"/>
    </location>
</feature>
<dbReference type="PANTHER" id="PTHR43280">
    <property type="entry name" value="ARAC-FAMILY TRANSCRIPTIONAL REGULATOR"/>
    <property type="match status" value="1"/>
</dbReference>
<organism evidence="5 6">
    <name type="scientific">Bacteroides intestinalis</name>
    <dbReference type="NCBI Taxonomy" id="329854"/>
    <lineage>
        <taxon>Bacteria</taxon>
        <taxon>Pseudomonadati</taxon>
        <taxon>Bacteroidota</taxon>
        <taxon>Bacteroidia</taxon>
        <taxon>Bacteroidales</taxon>
        <taxon>Bacteroidaceae</taxon>
        <taxon>Bacteroides</taxon>
    </lineage>
</organism>
<keyword evidence="3" id="KW-0804">Transcription</keyword>
<dbReference type="Proteomes" id="UP000283850">
    <property type="component" value="Unassembled WGS sequence"/>
</dbReference>
<gene>
    <name evidence="5" type="ORF">DWW10_20120</name>
</gene>
<dbReference type="PROSITE" id="PS01124">
    <property type="entry name" value="HTH_ARAC_FAMILY_2"/>
    <property type="match status" value="1"/>
</dbReference>
<keyword evidence="2" id="KW-0238">DNA-binding</keyword>
<dbReference type="EMBL" id="QRZF01000018">
    <property type="protein sequence ID" value="RGV49513.1"/>
    <property type="molecule type" value="Genomic_DNA"/>
</dbReference>
<evidence type="ECO:0000256" key="3">
    <source>
        <dbReference type="ARBA" id="ARBA00023163"/>
    </source>
</evidence>
<protein>
    <submittedName>
        <fullName evidence="5">AraC family transcriptional regulator</fullName>
    </submittedName>
</protein>
<dbReference type="PANTHER" id="PTHR43280:SF32">
    <property type="entry name" value="TRANSCRIPTIONAL REGULATORY PROTEIN"/>
    <property type="match status" value="1"/>
</dbReference>
<dbReference type="InterPro" id="IPR009057">
    <property type="entry name" value="Homeodomain-like_sf"/>
</dbReference>
<dbReference type="SUPFAM" id="SSF46689">
    <property type="entry name" value="Homeodomain-like"/>
    <property type="match status" value="1"/>
</dbReference>
<dbReference type="GO" id="GO:0043565">
    <property type="term" value="F:sequence-specific DNA binding"/>
    <property type="evidence" value="ECO:0007669"/>
    <property type="project" value="InterPro"/>
</dbReference>
<dbReference type="InterPro" id="IPR018060">
    <property type="entry name" value="HTH_AraC"/>
</dbReference>
<evidence type="ECO:0000256" key="1">
    <source>
        <dbReference type="ARBA" id="ARBA00023015"/>
    </source>
</evidence>
<dbReference type="SMART" id="SM00342">
    <property type="entry name" value="HTH_ARAC"/>
    <property type="match status" value="1"/>
</dbReference>